<dbReference type="InterPro" id="IPR001250">
    <property type="entry name" value="Man6P_Isoase-1"/>
</dbReference>
<dbReference type="GO" id="GO:0004476">
    <property type="term" value="F:mannose-6-phosphate isomerase activity"/>
    <property type="evidence" value="ECO:0007669"/>
    <property type="project" value="UniProtKB-EC"/>
</dbReference>
<dbReference type="PIRSF" id="PIRSF036894">
    <property type="entry name" value="PMI_Firm_short"/>
    <property type="match status" value="1"/>
</dbReference>
<evidence type="ECO:0000256" key="6">
    <source>
        <dbReference type="ARBA" id="ARBA00022833"/>
    </source>
</evidence>
<comment type="similarity">
    <text evidence="3 8">Belongs to the mannose-6-phosphate isomerase type 1 family.</text>
</comment>
<comment type="catalytic activity">
    <reaction evidence="1 8">
        <text>D-mannose 6-phosphate = D-fructose 6-phosphate</text>
        <dbReference type="Rhea" id="RHEA:12356"/>
        <dbReference type="ChEBI" id="CHEBI:58735"/>
        <dbReference type="ChEBI" id="CHEBI:61527"/>
        <dbReference type="EC" id="5.3.1.8"/>
    </reaction>
</comment>
<comment type="cofactor">
    <cofactor evidence="2 8">
        <name>Zn(2+)</name>
        <dbReference type="ChEBI" id="CHEBI:29105"/>
    </cofactor>
</comment>
<evidence type="ECO:0000256" key="3">
    <source>
        <dbReference type="ARBA" id="ARBA00010772"/>
    </source>
</evidence>
<dbReference type="Pfam" id="PF21621">
    <property type="entry name" value="MPI_cupin_dom"/>
    <property type="match status" value="1"/>
</dbReference>
<proteinExistence type="inferred from homology"/>
<dbReference type="InterPro" id="IPR014628">
    <property type="entry name" value="Man6P_isomerase_Firm_short"/>
</dbReference>
<comment type="caution">
    <text evidence="11">The sequence shown here is derived from an EMBL/GenBank/DDBJ whole genome shotgun (WGS) entry which is preliminary data.</text>
</comment>
<evidence type="ECO:0000259" key="10">
    <source>
        <dbReference type="Pfam" id="PF21621"/>
    </source>
</evidence>
<evidence type="ECO:0000256" key="2">
    <source>
        <dbReference type="ARBA" id="ARBA00001947"/>
    </source>
</evidence>
<dbReference type="EMBL" id="JAXQNN010000001">
    <property type="protein sequence ID" value="MDZ5710689.1"/>
    <property type="molecule type" value="Genomic_DNA"/>
</dbReference>
<evidence type="ECO:0000259" key="9">
    <source>
        <dbReference type="Pfam" id="PF20511"/>
    </source>
</evidence>
<dbReference type="InterPro" id="IPR046457">
    <property type="entry name" value="PMI_typeI_cat"/>
</dbReference>
<dbReference type="NCBIfam" id="TIGR00218">
    <property type="entry name" value="manA"/>
    <property type="match status" value="1"/>
</dbReference>
<dbReference type="Proteomes" id="UP001292084">
    <property type="component" value="Unassembled WGS sequence"/>
</dbReference>
<evidence type="ECO:0000256" key="1">
    <source>
        <dbReference type="ARBA" id="ARBA00000757"/>
    </source>
</evidence>
<evidence type="ECO:0000256" key="8">
    <source>
        <dbReference type="PIRNR" id="PIRNR036894"/>
    </source>
</evidence>
<keyword evidence="7 8" id="KW-0413">Isomerase</keyword>
<dbReference type="PANTHER" id="PTHR42742:SF3">
    <property type="entry name" value="FRUCTOKINASE"/>
    <property type="match status" value="1"/>
</dbReference>
<feature type="domain" description="Mannose-6-phosphate isomerase cupin" evidence="10">
    <location>
        <begin position="238"/>
        <end position="314"/>
    </location>
</feature>
<dbReference type="RefSeq" id="WP_322419730.1">
    <property type="nucleotide sequence ID" value="NZ_JAXQNN010000001.1"/>
</dbReference>
<gene>
    <name evidence="11" type="primary">manA</name>
    <name evidence="11" type="ORF">UFB30_00590</name>
</gene>
<protein>
    <recommendedName>
        <fullName evidence="4 8">Mannose-6-phosphate isomerase</fullName>
        <ecNumber evidence="4 8">5.3.1.8</ecNumber>
    </recommendedName>
</protein>
<dbReference type="InterPro" id="IPR014710">
    <property type="entry name" value="RmlC-like_jellyroll"/>
</dbReference>
<evidence type="ECO:0000313" key="12">
    <source>
        <dbReference type="Proteomes" id="UP001292084"/>
    </source>
</evidence>
<keyword evidence="6 8" id="KW-0862">Zinc</keyword>
<reference evidence="11 12" key="1">
    <citation type="submission" date="2023-12" db="EMBL/GenBank/DDBJ databases">
        <title>Jeotgalibacillus haloalkaliphilus sp. nov., a novel salt-tolerant bacteria, isolated from the estuary of the Fenhe River into the Yellow River.</title>
        <authorList>
            <person name="Li Y."/>
        </authorList>
    </citation>
    <scope>NUCLEOTIDE SEQUENCE [LARGE SCALE GENOMIC DNA]</scope>
    <source>
        <strain evidence="11 12">HH7-29</strain>
    </source>
</reference>
<dbReference type="CDD" id="cd07010">
    <property type="entry name" value="cupin_PMI_type_I_N_bac"/>
    <property type="match status" value="1"/>
</dbReference>
<accession>A0ABU5KHJ6</accession>
<keyword evidence="12" id="KW-1185">Reference proteome</keyword>
<dbReference type="InterPro" id="IPR011051">
    <property type="entry name" value="RmlC_Cupin_sf"/>
</dbReference>
<feature type="domain" description="Phosphomannose isomerase type I catalytic" evidence="9">
    <location>
        <begin position="9"/>
        <end position="106"/>
    </location>
</feature>
<dbReference type="Pfam" id="PF20511">
    <property type="entry name" value="PMI_typeI_cat"/>
    <property type="match status" value="1"/>
</dbReference>
<evidence type="ECO:0000256" key="5">
    <source>
        <dbReference type="ARBA" id="ARBA00022723"/>
    </source>
</evidence>
<keyword evidence="5 8" id="KW-0479">Metal-binding</keyword>
<dbReference type="InterPro" id="IPR051804">
    <property type="entry name" value="Carb_Metab_Reg_Kinase/Isom"/>
</dbReference>
<name>A0ABU5KHJ6_9BACL</name>
<evidence type="ECO:0000256" key="4">
    <source>
        <dbReference type="ARBA" id="ARBA00011956"/>
    </source>
</evidence>
<dbReference type="PANTHER" id="PTHR42742">
    <property type="entry name" value="TRANSCRIPTIONAL REPRESSOR MPRA"/>
    <property type="match status" value="1"/>
</dbReference>
<dbReference type="SUPFAM" id="SSF51182">
    <property type="entry name" value="RmlC-like cupins"/>
    <property type="match status" value="1"/>
</dbReference>
<organism evidence="11 12">
    <name type="scientific">Jeotgalibacillus haloalkalitolerans</name>
    <dbReference type="NCBI Taxonomy" id="3104292"/>
    <lineage>
        <taxon>Bacteria</taxon>
        <taxon>Bacillati</taxon>
        <taxon>Bacillota</taxon>
        <taxon>Bacilli</taxon>
        <taxon>Bacillales</taxon>
        <taxon>Caryophanaceae</taxon>
        <taxon>Jeotgalibacillus</taxon>
    </lineage>
</organism>
<dbReference type="EC" id="5.3.1.8" evidence="4 8"/>
<evidence type="ECO:0000313" key="11">
    <source>
        <dbReference type="EMBL" id="MDZ5710689.1"/>
    </source>
</evidence>
<evidence type="ECO:0000256" key="7">
    <source>
        <dbReference type="ARBA" id="ARBA00023235"/>
    </source>
</evidence>
<sequence>MTEYPMFFEPIFKERIWGGNQLKSFGYDLPFDHTGECWGIAAHRNGQSVIKNGAHKGKTLGELWKNERHLFEDFPGERFPLLTKILDAAQDLSVQVHPDNEYAEKHEGEPGKTECWYVIDCEEGAEIVYGHHAKSRKELEFMIKNAQWEKLLHKVPVKKGDFYFVPSGTIHAIGAGITILETQQNSDTTYRVYDYDRKDQNGNKRELHIEKSIAVTTVPASIPEMKETVEVGGDRKVIHYVENEYFTVEKWQINGSFVVEQPYPFQLVSVISGFGSVTTAGACYEFNKGDHFLLPCGIGELEFKGESELIIAHV</sequence>
<dbReference type="InterPro" id="IPR049071">
    <property type="entry name" value="MPI_cupin_dom"/>
</dbReference>
<dbReference type="Gene3D" id="2.60.120.10">
    <property type="entry name" value="Jelly Rolls"/>
    <property type="match status" value="2"/>
</dbReference>